<comment type="similarity">
    <text evidence="1 5">Belongs to the iron/ascorbate-dependent oxidoreductase family.</text>
</comment>
<accession>A0ABR0WEB5</accession>
<evidence type="ECO:0000313" key="8">
    <source>
        <dbReference type="Proteomes" id="UP001318860"/>
    </source>
</evidence>
<dbReference type="InterPro" id="IPR044861">
    <property type="entry name" value="IPNS-like_FE2OG_OXY"/>
</dbReference>
<evidence type="ECO:0000256" key="3">
    <source>
        <dbReference type="ARBA" id="ARBA00023002"/>
    </source>
</evidence>
<gene>
    <name evidence="7" type="ORF">DH2020_019825</name>
</gene>
<evidence type="ECO:0000256" key="2">
    <source>
        <dbReference type="ARBA" id="ARBA00022723"/>
    </source>
</evidence>
<dbReference type="Pfam" id="PF14226">
    <property type="entry name" value="DIOX_N"/>
    <property type="match status" value="1"/>
</dbReference>
<dbReference type="PANTHER" id="PTHR10209:SF791">
    <property type="entry name" value="1-AMINOCYCLOPROPANE-1-CARBOXYLATE OXIDASE HOMOLOG 1"/>
    <property type="match status" value="1"/>
</dbReference>
<reference evidence="7 8" key="1">
    <citation type="journal article" date="2021" name="Comput. Struct. Biotechnol. J.">
        <title>De novo genome assembly of the potent medicinal plant Rehmannia glutinosa using nanopore technology.</title>
        <authorList>
            <person name="Ma L."/>
            <person name="Dong C."/>
            <person name="Song C."/>
            <person name="Wang X."/>
            <person name="Zheng X."/>
            <person name="Niu Y."/>
            <person name="Chen S."/>
            <person name="Feng W."/>
        </authorList>
    </citation>
    <scope>NUCLEOTIDE SEQUENCE [LARGE SCALE GENOMIC DNA]</scope>
    <source>
        <strain evidence="7">DH-2019</strain>
    </source>
</reference>
<protein>
    <recommendedName>
        <fullName evidence="6">Fe2OG dioxygenase domain-containing protein</fullName>
    </recommendedName>
</protein>
<evidence type="ECO:0000313" key="7">
    <source>
        <dbReference type="EMBL" id="KAK6145956.1"/>
    </source>
</evidence>
<feature type="domain" description="Fe2OG dioxygenase" evidence="6">
    <location>
        <begin position="275"/>
        <end position="374"/>
    </location>
</feature>
<evidence type="ECO:0000259" key="6">
    <source>
        <dbReference type="PROSITE" id="PS51471"/>
    </source>
</evidence>
<keyword evidence="4 5" id="KW-0408">Iron</keyword>
<evidence type="ECO:0000256" key="4">
    <source>
        <dbReference type="ARBA" id="ARBA00023004"/>
    </source>
</evidence>
<dbReference type="Proteomes" id="UP001318860">
    <property type="component" value="Unassembled WGS sequence"/>
</dbReference>
<dbReference type="SUPFAM" id="SSF51197">
    <property type="entry name" value="Clavaminate synthase-like"/>
    <property type="match status" value="1"/>
</dbReference>
<keyword evidence="2 5" id="KW-0479">Metal-binding</keyword>
<name>A0ABR0WEB5_REHGL</name>
<dbReference type="InterPro" id="IPR005123">
    <property type="entry name" value="Oxoglu/Fe-dep_dioxygenase_dom"/>
</dbReference>
<dbReference type="PANTHER" id="PTHR10209">
    <property type="entry name" value="OXIDOREDUCTASE, 2OG-FE II OXYGENASE FAMILY PROTEIN"/>
    <property type="match status" value="1"/>
</dbReference>
<dbReference type="PROSITE" id="PS51471">
    <property type="entry name" value="FE2OG_OXY"/>
    <property type="match status" value="1"/>
</dbReference>
<evidence type="ECO:0000256" key="5">
    <source>
        <dbReference type="RuleBase" id="RU003682"/>
    </source>
</evidence>
<evidence type="ECO:0000256" key="1">
    <source>
        <dbReference type="ARBA" id="ARBA00008056"/>
    </source>
</evidence>
<dbReference type="Gene3D" id="2.60.120.330">
    <property type="entry name" value="B-lactam Antibiotic, Isopenicillin N Synthase, Chain"/>
    <property type="match status" value="1"/>
</dbReference>
<dbReference type="InterPro" id="IPR026992">
    <property type="entry name" value="DIOX_N"/>
</dbReference>
<dbReference type="InterPro" id="IPR027443">
    <property type="entry name" value="IPNS-like_sf"/>
</dbReference>
<comment type="caution">
    <text evidence="7">The sequence shown here is derived from an EMBL/GenBank/DDBJ whole genome shotgun (WGS) entry which is preliminary data.</text>
</comment>
<keyword evidence="8" id="KW-1185">Reference proteome</keyword>
<keyword evidence="3 5" id="KW-0560">Oxidoreductase</keyword>
<dbReference type="Pfam" id="PF03171">
    <property type="entry name" value="2OG-FeII_Oxy"/>
    <property type="match status" value="1"/>
</dbReference>
<dbReference type="EMBL" id="JABTTQ020000011">
    <property type="protein sequence ID" value="KAK6145956.1"/>
    <property type="molecule type" value="Genomic_DNA"/>
</dbReference>
<organism evidence="7 8">
    <name type="scientific">Rehmannia glutinosa</name>
    <name type="common">Chinese foxglove</name>
    <dbReference type="NCBI Taxonomy" id="99300"/>
    <lineage>
        <taxon>Eukaryota</taxon>
        <taxon>Viridiplantae</taxon>
        <taxon>Streptophyta</taxon>
        <taxon>Embryophyta</taxon>
        <taxon>Tracheophyta</taxon>
        <taxon>Spermatophyta</taxon>
        <taxon>Magnoliopsida</taxon>
        <taxon>eudicotyledons</taxon>
        <taxon>Gunneridae</taxon>
        <taxon>Pentapetalae</taxon>
        <taxon>asterids</taxon>
        <taxon>lamiids</taxon>
        <taxon>Lamiales</taxon>
        <taxon>Orobanchaceae</taxon>
        <taxon>Rehmannieae</taxon>
        <taxon>Rehmannia</taxon>
    </lineage>
</organism>
<sequence>MSLSLAKFGTPPLTIVFWITQQTGCLKSILSSLKLCPAQYPNLWLLYVKVALLISTNQGINEEIQAFTEPTYNRKSELEAFDDTKAGVKGLVDAGITKIPRIFIHPPQNVKDITNLTKTPFSFPVIDLDGIDKDPIKREKIVDMIREASETWGFFQVLNHGIPTNILEEMLDGVRKFNEQETEIKKQYYTRDFTKNFRYNSNFDLFSSPAANWRDTVYCSIAPHEIQPEEVPVVCREIMMEYSKQVMGFGRSLFELLSEALGLSPNHLLEMECAESLALLCHYYPPCPEPNLTMGTTKHSDNNFITVLLQDNIGGLQVQHLNQWVDVPPMPGSLVINIGDLLQLITNDKFKSVEHRVLASNGGPRISVASFFGRDSGLSSKVYAPIKELLSENNPAKYRGTTSKDYSDYYRAKGLDGTSALLHFKL</sequence>
<proteinExistence type="inferred from homology"/>